<sequence>MEYNDQWRRCDVHEDAQNATSLSCWFEAWHGIALGLTTRPVTLGPKETTDKPIVDETLARPAYIQSELGFRERLAVVVLILPLHTELPRCGCESDALSLM</sequence>
<protein>
    <submittedName>
        <fullName evidence="1">Uncharacterized protein</fullName>
    </submittedName>
</protein>
<organism evidence="1 2">
    <name type="scientific">Ranitomeya imitator</name>
    <name type="common">mimic poison frog</name>
    <dbReference type="NCBI Taxonomy" id="111125"/>
    <lineage>
        <taxon>Eukaryota</taxon>
        <taxon>Metazoa</taxon>
        <taxon>Chordata</taxon>
        <taxon>Craniata</taxon>
        <taxon>Vertebrata</taxon>
        <taxon>Euteleostomi</taxon>
        <taxon>Amphibia</taxon>
        <taxon>Batrachia</taxon>
        <taxon>Anura</taxon>
        <taxon>Neobatrachia</taxon>
        <taxon>Hyloidea</taxon>
        <taxon>Dendrobatidae</taxon>
        <taxon>Dendrobatinae</taxon>
        <taxon>Ranitomeya</taxon>
    </lineage>
</organism>
<accession>A0ABN9M8A6</accession>
<dbReference type="Proteomes" id="UP001176940">
    <property type="component" value="Unassembled WGS sequence"/>
</dbReference>
<dbReference type="EMBL" id="CAUEEQ010045715">
    <property type="protein sequence ID" value="CAJ0958438.1"/>
    <property type="molecule type" value="Genomic_DNA"/>
</dbReference>
<proteinExistence type="predicted"/>
<keyword evidence="2" id="KW-1185">Reference proteome</keyword>
<reference evidence="1" key="1">
    <citation type="submission" date="2023-07" db="EMBL/GenBank/DDBJ databases">
        <authorList>
            <person name="Stuckert A."/>
        </authorList>
    </citation>
    <scope>NUCLEOTIDE SEQUENCE</scope>
</reference>
<evidence type="ECO:0000313" key="1">
    <source>
        <dbReference type="EMBL" id="CAJ0958438.1"/>
    </source>
</evidence>
<comment type="caution">
    <text evidence="1">The sequence shown here is derived from an EMBL/GenBank/DDBJ whole genome shotgun (WGS) entry which is preliminary data.</text>
</comment>
<gene>
    <name evidence="1" type="ORF">RIMI_LOCUS16398356</name>
</gene>
<name>A0ABN9M8A6_9NEOB</name>
<evidence type="ECO:0000313" key="2">
    <source>
        <dbReference type="Proteomes" id="UP001176940"/>
    </source>
</evidence>